<organism evidence="1 2">
    <name type="scientific">Occultella glacieicola</name>
    <dbReference type="NCBI Taxonomy" id="2518684"/>
    <lineage>
        <taxon>Bacteria</taxon>
        <taxon>Bacillati</taxon>
        <taxon>Actinomycetota</taxon>
        <taxon>Actinomycetes</taxon>
        <taxon>Micrococcales</taxon>
        <taxon>Ruaniaceae</taxon>
        <taxon>Occultella</taxon>
    </lineage>
</organism>
<dbReference type="InterPro" id="IPR029033">
    <property type="entry name" value="His_PPase_superfam"/>
</dbReference>
<dbReference type="Pfam" id="PF00300">
    <property type="entry name" value="His_Phos_1"/>
    <property type="match status" value="1"/>
</dbReference>
<evidence type="ECO:0000313" key="1">
    <source>
        <dbReference type="EMBL" id="TDE90045.1"/>
    </source>
</evidence>
<dbReference type="EMBL" id="SMNA01000010">
    <property type="protein sequence ID" value="TDE90045.1"/>
    <property type="molecule type" value="Genomic_DNA"/>
</dbReference>
<sequence>MRRGEPMTERTLIVLRHAKSAWDTGEPDHLRPLAARGLRDGLAVGRVLARYDLDVVLCSTATRARMTWLRAEKGGARCPDVRHDGGLYGADPDDVIRLVRGLPDSARTALLIGHEPTLAEFVLDVAQPSEVTERIAEKFPTAGVAVLRFGGGWEEVASGDTWVETFEVPRGHYGTDDD</sequence>
<accession>A0ABY2DZD8</accession>
<name>A0ABY2DZD8_9MICO</name>
<dbReference type="SMART" id="SM00855">
    <property type="entry name" value="PGAM"/>
    <property type="match status" value="1"/>
</dbReference>
<comment type="caution">
    <text evidence="1">The sequence shown here is derived from an EMBL/GenBank/DDBJ whole genome shotgun (WGS) entry which is preliminary data.</text>
</comment>
<protein>
    <submittedName>
        <fullName evidence="1">Histidine phosphatase family protein</fullName>
    </submittedName>
</protein>
<reference evidence="1 2" key="1">
    <citation type="submission" date="2019-03" db="EMBL/GenBank/DDBJ databases">
        <title>Genomic features of bacteria from cold environments.</title>
        <authorList>
            <person name="Shen L."/>
        </authorList>
    </citation>
    <scope>NUCLEOTIDE SEQUENCE [LARGE SCALE GENOMIC DNA]</scope>
    <source>
        <strain evidence="2">T3246-1</strain>
    </source>
</reference>
<gene>
    <name evidence="1" type="ORF">EXU48_19175</name>
</gene>
<dbReference type="Proteomes" id="UP000504882">
    <property type="component" value="Unassembled WGS sequence"/>
</dbReference>
<evidence type="ECO:0000313" key="2">
    <source>
        <dbReference type="Proteomes" id="UP000504882"/>
    </source>
</evidence>
<dbReference type="InterPro" id="IPR013078">
    <property type="entry name" value="His_Pase_superF_clade-1"/>
</dbReference>
<dbReference type="Gene3D" id="3.40.50.1240">
    <property type="entry name" value="Phosphoglycerate mutase-like"/>
    <property type="match status" value="1"/>
</dbReference>
<dbReference type="SUPFAM" id="SSF53254">
    <property type="entry name" value="Phosphoglycerate mutase-like"/>
    <property type="match status" value="1"/>
</dbReference>
<proteinExistence type="predicted"/>
<keyword evidence="2" id="KW-1185">Reference proteome</keyword>